<proteinExistence type="predicted"/>
<evidence type="ECO:0000313" key="1">
    <source>
        <dbReference type="EMBL" id="KTG30390.1"/>
    </source>
</evidence>
<keyword evidence="2" id="KW-1185">Reference proteome</keyword>
<name>A0A0W1SVD9_9EURY</name>
<reference evidence="1 2" key="1">
    <citation type="submission" date="2015-12" db="EMBL/GenBank/DDBJ databases">
        <title>Haloferax profundi sp. nov. isolated from the Discovery deep brine-seawater interface in the Red Sea.</title>
        <authorList>
            <person name="Zhang G."/>
            <person name="Stingl U."/>
            <person name="Rashid M."/>
        </authorList>
    </citation>
    <scope>NUCLEOTIDE SEQUENCE [LARGE SCALE GENOMIC DNA]</scope>
    <source>
        <strain evidence="1 2">SB29</strain>
    </source>
</reference>
<protein>
    <recommendedName>
        <fullName evidence="3">Pentapeptide repeat-containing protein</fullName>
    </recommendedName>
</protein>
<organism evidence="1 2">
    <name type="scientific">Haloferax profundi</name>
    <dbReference type="NCBI Taxonomy" id="1544718"/>
    <lineage>
        <taxon>Archaea</taxon>
        <taxon>Methanobacteriati</taxon>
        <taxon>Methanobacteriota</taxon>
        <taxon>Stenosarchaea group</taxon>
        <taxon>Halobacteria</taxon>
        <taxon>Halobacteriales</taxon>
        <taxon>Haloferacaceae</taxon>
        <taxon>Haloferax</taxon>
    </lineage>
</organism>
<dbReference type="RefSeq" id="WP_058571061.1">
    <property type="nucleotide sequence ID" value="NZ_LOPV01000050.1"/>
</dbReference>
<dbReference type="AlphaFoldDB" id="A0A0W1SVD9"/>
<sequence>MFHTPIEDKDAERTAEELLEAINNTERPSSFVGAQFEALDLADETLGSSEEIDLRGVMVRNDVDLRDVVVEAPLRIDSGSIGGDLLMQRLESRGGLSCRDLQTGGQWLLYDATIDGRLDAAGYSGTSLIATGIHVADGVSVRKGVVESQLDFTQARVEGPVWLSHTRVTGHLDLGAAVFHDRLSLSHCQVAGNVVVRDTTVENGFSLEHLHVSETFDATQMRVSQGIEATSSQFDGEADFTEIEATGGRLDFDYSLFGEAVYFDMVTIASSRLSFQNAQFRGETVSFVWAAISGTLSFSGAHFTAGSQFRMVESSVGKSIVCDHASVDGEVYWKLSRVHDNVDFSDCTVTSLVFGVEIGGNLDFAYTYVADRTEFGEAIVHGDARFTGAQFDNEPMLTDATVEGSVAAYGLSVQTTSSE</sequence>
<evidence type="ECO:0008006" key="3">
    <source>
        <dbReference type="Google" id="ProtNLM"/>
    </source>
</evidence>
<dbReference type="EMBL" id="LOPV01000050">
    <property type="protein sequence ID" value="KTG30390.1"/>
    <property type="molecule type" value="Genomic_DNA"/>
</dbReference>
<evidence type="ECO:0000313" key="2">
    <source>
        <dbReference type="Proteomes" id="UP000053157"/>
    </source>
</evidence>
<comment type="caution">
    <text evidence="1">The sequence shown here is derived from an EMBL/GenBank/DDBJ whole genome shotgun (WGS) entry which is preliminary data.</text>
</comment>
<dbReference type="OrthoDB" id="199127at2157"/>
<dbReference type="Proteomes" id="UP000053157">
    <property type="component" value="Unassembled WGS sequence"/>
</dbReference>
<gene>
    <name evidence="1" type="ORF">AUR66_08150</name>
</gene>
<accession>A0A0W1SVD9</accession>